<dbReference type="KEGG" id="agi:FSB73_09115"/>
<feature type="region of interest" description="Disordered" evidence="1">
    <location>
        <begin position="22"/>
        <end position="47"/>
    </location>
</feature>
<evidence type="ECO:0000256" key="1">
    <source>
        <dbReference type="SAM" id="MobiDB-lite"/>
    </source>
</evidence>
<evidence type="ECO:0008006" key="5">
    <source>
        <dbReference type="Google" id="ProtNLM"/>
    </source>
</evidence>
<sequence length="144" mass="16366">MKKILLFACGLFLFGMASQAQSTDTAAAKHRPRMERSGGGRMMGMMGPNKELVKKLNLTTDQQAKLKTINEDFRKQAADIKNNSSLSDDQKKESFRDLFKKNREAQNAVYTDEQKEIIKKDMQERRQNRGQRRGGRPGGNNGQQ</sequence>
<evidence type="ECO:0000256" key="2">
    <source>
        <dbReference type="SAM" id="SignalP"/>
    </source>
</evidence>
<reference evidence="3 4" key="1">
    <citation type="journal article" date="2017" name="Int. J. Syst. Evol. Microbiol.">
        <title>Arachidicoccus ginsenosidivorans sp. nov., with ginsenoside-converting activity isolated from ginseng cultivating soil.</title>
        <authorList>
            <person name="Siddiqi M.Z."/>
            <person name="Aslam Z."/>
            <person name="Im W.T."/>
        </authorList>
    </citation>
    <scope>NUCLEOTIDE SEQUENCE [LARGE SCALE GENOMIC DNA]</scope>
    <source>
        <strain evidence="3 4">Gsoil 809</strain>
    </source>
</reference>
<feature type="compositionally biased region" description="Basic and acidic residues" evidence="1">
    <location>
        <begin position="112"/>
        <end position="127"/>
    </location>
</feature>
<evidence type="ECO:0000313" key="4">
    <source>
        <dbReference type="Proteomes" id="UP000321291"/>
    </source>
</evidence>
<proteinExistence type="predicted"/>
<feature type="chain" id="PRO_5023013250" description="DUF4890 domain-containing protein" evidence="2">
    <location>
        <begin position="21"/>
        <end position="144"/>
    </location>
</feature>
<keyword evidence="2" id="KW-0732">Signal</keyword>
<feature type="signal peptide" evidence="2">
    <location>
        <begin position="1"/>
        <end position="20"/>
    </location>
</feature>
<organism evidence="3 4">
    <name type="scientific">Arachidicoccus ginsenosidivorans</name>
    <dbReference type="NCBI Taxonomy" id="496057"/>
    <lineage>
        <taxon>Bacteria</taxon>
        <taxon>Pseudomonadati</taxon>
        <taxon>Bacteroidota</taxon>
        <taxon>Chitinophagia</taxon>
        <taxon>Chitinophagales</taxon>
        <taxon>Chitinophagaceae</taxon>
        <taxon>Arachidicoccus</taxon>
    </lineage>
</organism>
<protein>
    <recommendedName>
        <fullName evidence="5">DUF4890 domain-containing protein</fullName>
    </recommendedName>
</protein>
<dbReference type="EMBL" id="CP042434">
    <property type="protein sequence ID" value="QEC71802.1"/>
    <property type="molecule type" value="Genomic_DNA"/>
</dbReference>
<name>A0A5B8VLG5_9BACT</name>
<feature type="region of interest" description="Disordered" evidence="1">
    <location>
        <begin position="106"/>
        <end position="144"/>
    </location>
</feature>
<gene>
    <name evidence="3" type="ORF">FSB73_09115</name>
</gene>
<dbReference type="OrthoDB" id="674177at2"/>
<dbReference type="Proteomes" id="UP000321291">
    <property type="component" value="Chromosome"/>
</dbReference>
<dbReference type="Gene3D" id="1.20.120.1490">
    <property type="match status" value="1"/>
</dbReference>
<evidence type="ECO:0000313" key="3">
    <source>
        <dbReference type="EMBL" id="QEC71802.1"/>
    </source>
</evidence>
<dbReference type="RefSeq" id="WP_146781179.1">
    <property type="nucleotide sequence ID" value="NZ_CP042434.1"/>
</dbReference>
<dbReference type="AlphaFoldDB" id="A0A5B8VLG5"/>
<accession>A0A5B8VLG5</accession>
<keyword evidence="4" id="KW-1185">Reference proteome</keyword>